<organism evidence="2 3">
    <name type="scientific">Rhodococcus jostii (strain RHA1)</name>
    <dbReference type="NCBI Taxonomy" id="101510"/>
    <lineage>
        <taxon>Bacteria</taxon>
        <taxon>Bacillati</taxon>
        <taxon>Actinomycetota</taxon>
        <taxon>Actinomycetes</taxon>
        <taxon>Mycobacteriales</taxon>
        <taxon>Nocardiaceae</taxon>
        <taxon>Rhodococcus</taxon>
    </lineage>
</organism>
<evidence type="ECO:0000313" key="2">
    <source>
        <dbReference type="EMBL" id="ABG94161.1"/>
    </source>
</evidence>
<dbReference type="PANTHER" id="PTHR10668:SF105">
    <property type="entry name" value="DEHYDROGENASE-RELATED"/>
    <property type="match status" value="1"/>
</dbReference>
<evidence type="ECO:0000256" key="1">
    <source>
        <dbReference type="SAM" id="MobiDB-lite"/>
    </source>
</evidence>
<feature type="compositionally biased region" description="Polar residues" evidence="1">
    <location>
        <begin position="315"/>
        <end position="325"/>
    </location>
</feature>
<dbReference type="SUPFAM" id="SSF51905">
    <property type="entry name" value="FAD/NAD(P)-binding domain"/>
    <property type="match status" value="1"/>
</dbReference>
<dbReference type="KEGG" id="rha:RHA1_ro02356"/>
<dbReference type="Proteomes" id="UP000008710">
    <property type="component" value="Chromosome"/>
</dbReference>
<protein>
    <submittedName>
        <fullName evidence="2">Possible dehydrogenase</fullName>
    </submittedName>
</protein>
<dbReference type="PANTHER" id="PTHR10668">
    <property type="entry name" value="PHYTOENE DEHYDROGENASE"/>
    <property type="match status" value="1"/>
</dbReference>
<feature type="region of interest" description="Disordered" evidence="1">
    <location>
        <begin position="236"/>
        <end position="342"/>
    </location>
</feature>
<sequence>MRAGMWRSVEAQPTPGGAVRSAELVPGFTSDLFSVFHPLSTVSPVLRGLDLESHGLRWSHAPRALGQARSAAGEDAPVIHPDPADTAADLERRQPGDGAAWSARRGRGRALPLGDAVTGIDVRSGRAVGVRTASGVRYTARRAVIADVSAPALYGSLLPDHAVPACVRADLEHFEWDTPVLKVNYALSQKIPWRSPSLSGAGTVYLGADDNGLVRWMADLTTGTVQASPFLLFGQMTTADPPGRRRAPKAPGRIRIYRATSPTTRPPTCWPHESTRSSRRMHRVSRSGSSDGSSSARRISRRPTRISWVAPSTAGRRNSISSWSSARGRARPVRRPRRARRGRTARVAAVAHVARRDRPVVDGTDTLVCRVSGYLTVQ</sequence>
<reference evidence="3" key="1">
    <citation type="journal article" date="2006" name="Proc. Natl. Acad. Sci. U.S.A.">
        <title>The complete genome of Rhodococcus sp. RHA1 provides insights into a catabolic powerhouse.</title>
        <authorList>
            <person name="McLeod M.P."/>
            <person name="Warren R.L."/>
            <person name="Hsiao W.W.L."/>
            <person name="Araki N."/>
            <person name="Myhre M."/>
            <person name="Fernandes C."/>
            <person name="Miyazawa D."/>
            <person name="Wong W."/>
            <person name="Lillquist A.L."/>
            <person name="Wang D."/>
            <person name="Dosanjh M."/>
            <person name="Hara H."/>
            <person name="Petrescu A."/>
            <person name="Morin R.D."/>
            <person name="Yang G."/>
            <person name="Stott J.M."/>
            <person name="Schein J.E."/>
            <person name="Shin H."/>
            <person name="Smailus D."/>
            <person name="Siddiqui A.S."/>
            <person name="Marra M.A."/>
            <person name="Jones S.J.M."/>
            <person name="Holt R."/>
            <person name="Brinkman F.S.L."/>
            <person name="Miyauchi K."/>
            <person name="Fukuda M."/>
            <person name="Davies J.E."/>
            <person name="Mohn W.W."/>
            <person name="Eltis L.D."/>
        </authorList>
    </citation>
    <scope>NUCLEOTIDE SEQUENCE [LARGE SCALE GENOMIC DNA]</scope>
    <source>
        <strain evidence="3">RHA1</strain>
    </source>
</reference>
<dbReference type="eggNOG" id="COG1233">
    <property type="taxonomic scope" value="Bacteria"/>
</dbReference>
<dbReference type="HOGENOM" id="CLU_731327_0_0_11"/>
<evidence type="ECO:0000313" key="3">
    <source>
        <dbReference type="Proteomes" id="UP000008710"/>
    </source>
</evidence>
<gene>
    <name evidence="2" type="ordered locus">RHA1_ro02356</name>
</gene>
<feature type="compositionally biased region" description="Low complexity" evidence="1">
    <location>
        <begin position="286"/>
        <end position="297"/>
    </location>
</feature>
<name>Q0SE75_RHOJR</name>
<dbReference type="AlphaFoldDB" id="Q0SE75"/>
<dbReference type="InterPro" id="IPR036188">
    <property type="entry name" value="FAD/NAD-bd_sf"/>
</dbReference>
<accession>Q0SE75</accession>
<dbReference type="EMBL" id="CP000431">
    <property type="protein sequence ID" value="ABG94161.1"/>
    <property type="molecule type" value="Genomic_DNA"/>
</dbReference>
<feature type="compositionally biased region" description="Basic residues" evidence="1">
    <location>
        <begin position="328"/>
        <end position="342"/>
    </location>
</feature>
<proteinExistence type="predicted"/>
<dbReference type="PATRIC" id="fig|101510.16.peg.2384"/>
<feature type="region of interest" description="Disordered" evidence="1">
    <location>
        <begin position="69"/>
        <end position="105"/>
    </location>
</feature>